<organism evidence="3 4">
    <name type="scientific">Nakamurella multipartita (strain ATCC 700099 / DSM 44233 / CIP 104796 / JCM 9543 / NBRC 105858 / Y-104)</name>
    <name type="common">Microsphaera multipartita</name>
    <dbReference type="NCBI Taxonomy" id="479431"/>
    <lineage>
        <taxon>Bacteria</taxon>
        <taxon>Bacillati</taxon>
        <taxon>Actinomycetota</taxon>
        <taxon>Actinomycetes</taxon>
        <taxon>Nakamurellales</taxon>
        <taxon>Nakamurellaceae</taxon>
        <taxon>Nakamurella</taxon>
    </lineage>
</organism>
<evidence type="ECO:0008006" key="5">
    <source>
        <dbReference type="Google" id="ProtNLM"/>
    </source>
</evidence>
<keyword evidence="2" id="KW-0472">Membrane</keyword>
<feature type="region of interest" description="Disordered" evidence="1">
    <location>
        <begin position="39"/>
        <end position="58"/>
    </location>
</feature>
<evidence type="ECO:0000313" key="3">
    <source>
        <dbReference type="EMBL" id="ACV78871.1"/>
    </source>
</evidence>
<dbReference type="RefSeq" id="WP_015747759.1">
    <property type="nucleotide sequence ID" value="NC_013235.1"/>
</dbReference>
<dbReference type="HOGENOM" id="CLU_153694_0_0_11"/>
<evidence type="ECO:0000256" key="1">
    <source>
        <dbReference type="SAM" id="MobiDB-lite"/>
    </source>
</evidence>
<reference evidence="3 4" key="2">
    <citation type="journal article" date="2010" name="Stand. Genomic Sci.">
        <title>Complete genome sequence of Nakamurella multipartita type strain (Y-104).</title>
        <authorList>
            <person name="Tice H."/>
            <person name="Mayilraj S."/>
            <person name="Sims D."/>
            <person name="Lapidus A."/>
            <person name="Nolan M."/>
            <person name="Lucas S."/>
            <person name="Glavina Del Rio T."/>
            <person name="Copeland A."/>
            <person name="Cheng J.F."/>
            <person name="Meincke L."/>
            <person name="Bruce D."/>
            <person name="Goodwin L."/>
            <person name="Pitluck S."/>
            <person name="Ivanova N."/>
            <person name="Mavromatis K."/>
            <person name="Ovchinnikova G."/>
            <person name="Pati A."/>
            <person name="Chen A."/>
            <person name="Palaniappan K."/>
            <person name="Land M."/>
            <person name="Hauser L."/>
            <person name="Chang Y.J."/>
            <person name="Jeffries C.D."/>
            <person name="Detter J.C."/>
            <person name="Brettin T."/>
            <person name="Rohde M."/>
            <person name="Goker M."/>
            <person name="Bristow J."/>
            <person name="Eisen J.A."/>
            <person name="Markowitz V."/>
            <person name="Hugenholtz P."/>
            <person name="Kyrpides N.C."/>
            <person name="Klenk H.P."/>
            <person name="Chen F."/>
        </authorList>
    </citation>
    <scope>NUCLEOTIDE SEQUENCE [LARGE SCALE GENOMIC DNA]</scope>
    <source>
        <strain evidence="4">ATCC 700099 / DSM 44233 / CIP 104796 / JCM 9543 / NBRC 105858 / Y-104</strain>
    </source>
</reference>
<dbReference type="AlphaFoldDB" id="C8X6L6"/>
<keyword evidence="2" id="KW-0812">Transmembrane</keyword>
<dbReference type="Proteomes" id="UP000002218">
    <property type="component" value="Chromosome"/>
</dbReference>
<evidence type="ECO:0000313" key="4">
    <source>
        <dbReference type="Proteomes" id="UP000002218"/>
    </source>
</evidence>
<reference evidence="4" key="1">
    <citation type="submission" date="2009-09" db="EMBL/GenBank/DDBJ databases">
        <title>The complete genome of Nakamurella multipartita DSM 44233.</title>
        <authorList>
            <consortium name="US DOE Joint Genome Institute (JGI-PGF)"/>
            <person name="Lucas S."/>
            <person name="Copeland A."/>
            <person name="Lapidus A."/>
            <person name="Glavina del Rio T."/>
            <person name="Dalin E."/>
            <person name="Tice H."/>
            <person name="Bruce D."/>
            <person name="Goodwin L."/>
            <person name="Pitluck S."/>
            <person name="Kyrpides N."/>
            <person name="Mavromatis K."/>
            <person name="Ivanova N."/>
            <person name="Ovchinnikova G."/>
            <person name="Sims D."/>
            <person name="Meincke L."/>
            <person name="Brettin T."/>
            <person name="Detter J.C."/>
            <person name="Han C."/>
            <person name="Larimer F."/>
            <person name="Land M."/>
            <person name="Hauser L."/>
            <person name="Markowitz V."/>
            <person name="Cheng J.-F."/>
            <person name="Hugenholtz P."/>
            <person name="Woyke T."/>
            <person name="Wu D."/>
            <person name="Klenk H.-P."/>
            <person name="Eisen J.A."/>
        </authorList>
    </citation>
    <scope>NUCLEOTIDE SEQUENCE [LARGE SCALE GENOMIC DNA]</scope>
    <source>
        <strain evidence="4">ATCC 700099 / DSM 44233 / CIP 104796 / JCM 9543 / NBRC 105858 / Y-104</strain>
    </source>
</reference>
<dbReference type="OrthoDB" id="3830295at2"/>
<evidence type="ECO:0000256" key="2">
    <source>
        <dbReference type="SAM" id="Phobius"/>
    </source>
</evidence>
<dbReference type="InParanoid" id="C8X6L6"/>
<dbReference type="eggNOG" id="ENOG50332CR">
    <property type="taxonomic scope" value="Bacteria"/>
</dbReference>
<dbReference type="STRING" id="479431.Namu_2504"/>
<sequence length="115" mass="11904">MKLDELVNSTRDTLTVKRVFGEPFERDGLAVIPAASVRGGAGGGSGHDEKGQEGEGGGFGMTGAPAGAYVVQGGKVKWLPAVDPNRLFVMIGMAVIAYLLMRPRMARARTAAAGS</sequence>
<dbReference type="EMBL" id="CP001737">
    <property type="protein sequence ID" value="ACV78871.1"/>
    <property type="molecule type" value="Genomic_DNA"/>
</dbReference>
<dbReference type="KEGG" id="nml:Namu_2504"/>
<protein>
    <recommendedName>
        <fullName evidence="5">Sporulation protein YtfJ</fullName>
    </recommendedName>
</protein>
<keyword evidence="2" id="KW-1133">Transmembrane helix</keyword>
<keyword evidence="4" id="KW-1185">Reference proteome</keyword>
<proteinExistence type="predicted"/>
<feature type="transmembrane region" description="Helical" evidence="2">
    <location>
        <begin position="85"/>
        <end position="101"/>
    </location>
</feature>
<name>C8X6L6_NAKMY</name>
<gene>
    <name evidence="3" type="ordered locus">Namu_2504</name>
</gene>
<accession>C8X6L6</accession>